<sequence>MALSVDRRLIYDLGLHEGHDTRYYLDKGFRVVALDANPRFCEMGRASFANKDCVVVERALYSEANSEVTFYVRDDSDGWSSVFQGVAERDGRSSTTVRVKTTTLSELFEAYGVPYYVKCDIEGADTIFASQLVGDGRLPPFVSVEIDSLEVPEKLRAAGYDRFQIVNQAHLSLYRSPKPAREGRYVPITFHGKMSGPFGRELPRRRWVTFEQAAAQFRTYEALPKLSWLRRKVLRRWGKLTHRGWLIGQSWLDLHATTVAELGRTADLPCHD</sequence>
<dbReference type="InterPro" id="IPR029063">
    <property type="entry name" value="SAM-dependent_MTases_sf"/>
</dbReference>
<dbReference type="RefSeq" id="WP_092685744.1">
    <property type="nucleotide sequence ID" value="NZ_FODT01000010.1"/>
</dbReference>
<evidence type="ECO:0000313" key="3">
    <source>
        <dbReference type="Proteomes" id="UP000199615"/>
    </source>
</evidence>
<evidence type="ECO:0000313" key="2">
    <source>
        <dbReference type="EMBL" id="SEP21736.1"/>
    </source>
</evidence>
<dbReference type="EMBL" id="FODT01000010">
    <property type="protein sequence ID" value="SEP21736.1"/>
    <property type="molecule type" value="Genomic_DNA"/>
</dbReference>
<dbReference type="OrthoDB" id="9814604at2"/>
<gene>
    <name evidence="2" type="ORF">SAMN05444123_110142</name>
</gene>
<feature type="domain" description="Methyltransferase FkbM" evidence="1">
    <location>
        <begin position="14"/>
        <end position="125"/>
    </location>
</feature>
<dbReference type="Gene3D" id="3.40.50.150">
    <property type="entry name" value="Vaccinia Virus protein VP39"/>
    <property type="match status" value="1"/>
</dbReference>
<evidence type="ECO:0000259" key="1">
    <source>
        <dbReference type="Pfam" id="PF05050"/>
    </source>
</evidence>
<keyword evidence="2" id="KW-0808">Transferase</keyword>
<keyword evidence="3" id="KW-1185">Reference proteome</keyword>
<proteinExistence type="predicted"/>
<dbReference type="InterPro" id="IPR006342">
    <property type="entry name" value="FkbM_mtfrase"/>
</dbReference>
<dbReference type="GO" id="GO:0008168">
    <property type="term" value="F:methyltransferase activity"/>
    <property type="evidence" value="ECO:0007669"/>
    <property type="project" value="UniProtKB-KW"/>
</dbReference>
<dbReference type="AlphaFoldDB" id="A0A1H8W270"/>
<dbReference type="NCBIfam" id="TIGR01444">
    <property type="entry name" value="fkbM_fam"/>
    <property type="match status" value="1"/>
</dbReference>
<keyword evidence="2" id="KW-0489">Methyltransferase</keyword>
<organism evidence="2 3">
    <name type="scientific">Rhodopseudomonas pseudopalustris</name>
    <dbReference type="NCBI Taxonomy" id="1513892"/>
    <lineage>
        <taxon>Bacteria</taxon>
        <taxon>Pseudomonadati</taxon>
        <taxon>Pseudomonadota</taxon>
        <taxon>Alphaproteobacteria</taxon>
        <taxon>Hyphomicrobiales</taxon>
        <taxon>Nitrobacteraceae</taxon>
        <taxon>Rhodopseudomonas</taxon>
    </lineage>
</organism>
<protein>
    <submittedName>
        <fullName evidence="2">Methyltransferase, FkbM family</fullName>
    </submittedName>
</protein>
<accession>A0A1H8W270</accession>
<name>A0A1H8W270_9BRAD</name>
<dbReference type="GO" id="GO:0032259">
    <property type="term" value="P:methylation"/>
    <property type="evidence" value="ECO:0007669"/>
    <property type="project" value="UniProtKB-KW"/>
</dbReference>
<dbReference type="Pfam" id="PF05050">
    <property type="entry name" value="Methyltransf_21"/>
    <property type="match status" value="1"/>
</dbReference>
<dbReference type="Proteomes" id="UP000199615">
    <property type="component" value="Unassembled WGS sequence"/>
</dbReference>
<reference evidence="3" key="1">
    <citation type="submission" date="2016-10" db="EMBL/GenBank/DDBJ databases">
        <authorList>
            <person name="Varghese N."/>
            <person name="Submissions S."/>
        </authorList>
    </citation>
    <scope>NUCLEOTIDE SEQUENCE [LARGE SCALE GENOMIC DNA]</scope>
    <source>
        <strain evidence="3">DSM 123</strain>
    </source>
</reference>
<dbReference type="SUPFAM" id="SSF53335">
    <property type="entry name" value="S-adenosyl-L-methionine-dependent methyltransferases"/>
    <property type="match status" value="1"/>
</dbReference>